<dbReference type="Proteomes" id="UP000323144">
    <property type="component" value="Chromosome"/>
</dbReference>
<proteinExistence type="predicted"/>
<dbReference type="CDD" id="cd17933">
    <property type="entry name" value="DEXSc_RecD-like"/>
    <property type="match status" value="1"/>
</dbReference>
<dbReference type="KEGG" id="schi:SCHIN_v1c06200"/>
<dbReference type="Pfam" id="PF13538">
    <property type="entry name" value="UvrD_C_2"/>
    <property type="match status" value="1"/>
</dbReference>
<dbReference type="Gene3D" id="3.40.50.300">
    <property type="entry name" value="P-loop containing nucleotide triphosphate hydrolases"/>
    <property type="match status" value="2"/>
</dbReference>
<dbReference type="InterPro" id="IPR029493">
    <property type="entry name" value="RecD2-like_HHH"/>
</dbReference>
<evidence type="ECO:0000256" key="1">
    <source>
        <dbReference type="ARBA" id="ARBA00022741"/>
    </source>
</evidence>
<dbReference type="InterPro" id="IPR027417">
    <property type="entry name" value="P-loop_NTPase"/>
</dbReference>
<dbReference type="GO" id="GO:0009338">
    <property type="term" value="C:exodeoxyribonuclease V complex"/>
    <property type="evidence" value="ECO:0007669"/>
    <property type="project" value="TreeGrafter"/>
</dbReference>
<dbReference type="Pfam" id="PF13245">
    <property type="entry name" value="AAA_19"/>
    <property type="match status" value="1"/>
</dbReference>
<dbReference type="Pfam" id="PF18335">
    <property type="entry name" value="SH3_13"/>
    <property type="match status" value="1"/>
</dbReference>
<evidence type="ECO:0000313" key="7">
    <source>
        <dbReference type="Proteomes" id="UP000323144"/>
    </source>
</evidence>
<dbReference type="PANTHER" id="PTHR43788:SF6">
    <property type="entry name" value="DNA HELICASE B"/>
    <property type="match status" value="1"/>
</dbReference>
<evidence type="ECO:0000259" key="4">
    <source>
        <dbReference type="Pfam" id="PF14490"/>
    </source>
</evidence>
<name>A0A5B9Y6D1_9MOLU</name>
<dbReference type="PANTHER" id="PTHR43788">
    <property type="entry name" value="DNA2/NAM7 HELICASE FAMILY MEMBER"/>
    <property type="match status" value="1"/>
</dbReference>
<dbReference type="InterPro" id="IPR041451">
    <property type="entry name" value="RecD2_SH13"/>
</dbReference>
<evidence type="ECO:0000259" key="5">
    <source>
        <dbReference type="Pfam" id="PF18335"/>
    </source>
</evidence>
<dbReference type="Gene3D" id="1.10.10.2220">
    <property type="match status" value="1"/>
</dbReference>
<dbReference type="EMBL" id="CP043026">
    <property type="protein sequence ID" value="QEH61817.1"/>
    <property type="molecule type" value="Genomic_DNA"/>
</dbReference>
<dbReference type="RefSeq" id="WP_166508202.1">
    <property type="nucleotide sequence ID" value="NZ_CP043026.1"/>
</dbReference>
<dbReference type="GO" id="GO:0006310">
    <property type="term" value="P:DNA recombination"/>
    <property type="evidence" value="ECO:0007669"/>
    <property type="project" value="TreeGrafter"/>
</dbReference>
<feature type="domain" description="UvrD-like helicase C-terminal" evidence="3">
    <location>
        <begin position="654"/>
        <end position="702"/>
    </location>
</feature>
<dbReference type="SUPFAM" id="SSF52540">
    <property type="entry name" value="P-loop containing nucleoside triphosphate hydrolases"/>
    <property type="match status" value="1"/>
</dbReference>
<feature type="domain" description="ATP-dependent RecD2 DNA helicase SH3" evidence="5">
    <location>
        <begin position="570"/>
        <end position="628"/>
    </location>
</feature>
<feature type="domain" description="ATP-dependent RecD2 DNA helicase-like helix-hairpin-helix" evidence="4">
    <location>
        <begin position="145"/>
        <end position="233"/>
    </location>
</feature>
<evidence type="ECO:0000313" key="6">
    <source>
        <dbReference type="EMBL" id="QEH61817.1"/>
    </source>
</evidence>
<keyword evidence="1" id="KW-0547">Nucleotide-binding</keyword>
<dbReference type="GO" id="GO:0005524">
    <property type="term" value="F:ATP binding"/>
    <property type="evidence" value="ECO:0007669"/>
    <property type="project" value="UniProtKB-KW"/>
</dbReference>
<keyword evidence="2" id="KW-0067">ATP-binding</keyword>
<reference evidence="6 7" key="1">
    <citation type="submission" date="2019-08" db="EMBL/GenBank/DDBJ databases">
        <title>Complete genome sequence of Spiroplasma chinense CCH (DSM 19755).</title>
        <authorList>
            <person name="Shen H.-Y."/>
            <person name="Lin Y.-C."/>
            <person name="Chou L."/>
            <person name="Kuo C.-H."/>
        </authorList>
    </citation>
    <scope>NUCLEOTIDE SEQUENCE [LARGE SCALE GENOMIC DNA]</scope>
    <source>
        <strain evidence="6 7">CCH</strain>
    </source>
</reference>
<keyword evidence="7" id="KW-1185">Reference proteome</keyword>
<dbReference type="InterPro" id="IPR050534">
    <property type="entry name" value="Coronavir_polyprotein_1ab"/>
</dbReference>
<accession>A0A5B9Y6D1</accession>
<organism evidence="6 7">
    <name type="scientific">Spiroplasma chinense</name>
    <dbReference type="NCBI Taxonomy" id="216932"/>
    <lineage>
        <taxon>Bacteria</taxon>
        <taxon>Bacillati</taxon>
        <taxon>Mycoplasmatota</taxon>
        <taxon>Mollicutes</taxon>
        <taxon>Entomoplasmatales</taxon>
        <taxon>Spiroplasmataceae</taxon>
        <taxon>Spiroplasma</taxon>
    </lineage>
</organism>
<sequence length="731" mass="85187">MKTLKGKIKNFLFNNEDYGVAVFTLLDNEKNSTVITGNIGVMKVGVIYEVEGENVVDRKRNQTSFVVSSIKQVKEFSKDVYIKYFSSSLFPSIGKKLATNIVEHYKKDIFKKILKNKDELKLIEDMTEVKANIVYDVVKEFFSENDILDKFINNNLKQEFYNYLQRNVDDSNEIRSILENNFYEFAFVNKLTPFEEVDKVALAFGVEEFSDERISWWANYLGNELLFRTGDTYFDLYQIRKMLSQKFFGFNENDFDSKLLYAKKNNILYFENKKIYTKESYNDEKFIADKLIAIENESYNIKDYDFEKYLEQVEKFVGEKLYIDNFKYNEEQVLAIRNFCENNISIVTGGPGTGKTTIIAGIVKMYELIFSNSNYSIAAPTGRAASRIKESSDFNAQTIHKLLRYIGNDNFEFCLERPLSKELLIIDECSMIDNHLFASLLRGITDIKKLVLVGDIHQLPSVSYGNLYEDVIESEKFSITKLVKNNRQVSKENKNSIIDLSTAIREEKINEFNFEDTNNVEFIFNDDSNELKKEILKIYTKNKPSNIEDEINDIQIIAPMYKEQLGIHFINSQIQNVFNPSNGKEFKRGEIYFRPNDKVMYIENDPFLELSNGDVGYIENLVMEKNKLKHAEINFSSRRKEITSSQFSKINLNYACSIHKTQGSEYKNVILVLDNSNNYSTFFLNKKMIYTAVTRAKNKLFILTSKDLFLKTCGKDMKLRRTTLKERICSL</sequence>
<gene>
    <name evidence="6" type="primary">recD</name>
    <name evidence="6" type="ORF">SCHIN_v1c06200</name>
</gene>
<evidence type="ECO:0000259" key="3">
    <source>
        <dbReference type="Pfam" id="PF13538"/>
    </source>
</evidence>
<dbReference type="AlphaFoldDB" id="A0A5B9Y6D1"/>
<dbReference type="InterPro" id="IPR027785">
    <property type="entry name" value="UvrD-like_helicase_C"/>
</dbReference>
<evidence type="ECO:0000256" key="2">
    <source>
        <dbReference type="ARBA" id="ARBA00022840"/>
    </source>
</evidence>
<protein>
    <submittedName>
        <fullName evidence="6">Exodeoxyribonuclease V subunit alpha</fullName>
    </submittedName>
</protein>
<dbReference type="CDD" id="cd18809">
    <property type="entry name" value="SF1_C_RecD"/>
    <property type="match status" value="1"/>
</dbReference>
<dbReference type="Pfam" id="PF14490">
    <property type="entry name" value="HHH_RecD2"/>
    <property type="match status" value="1"/>
</dbReference>
<dbReference type="Gene3D" id="2.30.30.940">
    <property type="match status" value="1"/>
</dbReference>
<dbReference type="GO" id="GO:0017116">
    <property type="term" value="F:single-stranded DNA helicase activity"/>
    <property type="evidence" value="ECO:0007669"/>
    <property type="project" value="TreeGrafter"/>
</dbReference>